<dbReference type="InterPro" id="IPR014721">
    <property type="entry name" value="Ribsml_uS5_D2-typ_fold_subgr"/>
</dbReference>
<organism evidence="1 2">
    <name type="scientific">Bonamia ostreae</name>
    <dbReference type="NCBI Taxonomy" id="126728"/>
    <lineage>
        <taxon>Eukaryota</taxon>
        <taxon>Sar</taxon>
        <taxon>Rhizaria</taxon>
        <taxon>Endomyxa</taxon>
        <taxon>Ascetosporea</taxon>
        <taxon>Haplosporida</taxon>
        <taxon>Bonamia</taxon>
    </lineage>
</organism>
<dbReference type="Proteomes" id="UP001439008">
    <property type="component" value="Unassembled WGS sequence"/>
</dbReference>
<reference evidence="1 2" key="1">
    <citation type="journal article" date="2024" name="BMC Biol.">
        <title>Comparative genomics of Ascetosporea gives new insight into the evolutionary basis for animal parasitism in Rhizaria.</title>
        <authorList>
            <person name="Hiltunen Thoren M."/>
            <person name="Onut-Brannstrom I."/>
            <person name="Alfjorden A."/>
            <person name="Peckova H."/>
            <person name="Swords F."/>
            <person name="Hooper C."/>
            <person name="Holzer A.S."/>
            <person name="Bass D."/>
            <person name="Burki F."/>
        </authorList>
    </citation>
    <scope>NUCLEOTIDE SEQUENCE [LARGE SCALE GENOMIC DNA]</scope>
    <source>
        <strain evidence="1">20-A016</strain>
    </source>
</reference>
<protein>
    <submittedName>
        <fullName evidence="1">Elongation factor-like GTPase 1</fullName>
    </submittedName>
</protein>
<accession>A0ABV2ANI6</accession>
<keyword evidence="2" id="KW-1185">Reference proteome</keyword>
<comment type="caution">
    <text evidence="1">The sequence shown here is derived from an EMBL/GenBank/DDBJ whole genome shotgun (WGS) entry which is preliminary data.</text>
</comment>
<feature type="non-terminal residue" evidence="1">
    <location>
        <position position="1"/>
    </location>
</feature>
<proteinExistence type="predicted"/>
<name>A0ABV2ANI6_9EUKA</name>
<gene>
    <name evidence="1" type="primary">EFTUD1</name>
    <name evidence="1" type="ORF">MHBO_002664</name>
</gene>
<dbReference type="PANTHER" id="PTHR42908">
    <property type="entry name" value="TRANSLATION ELONGATION FACTOR-RELATED"/>
    <property type="match status" value="1"/>
</dbReference>
<sequence>FIIDESKSNVLVLNSNSLNFYKEKTKLYEPSYNDKRTSTEKVVETTKSNFGSILTSIFRNSFELLCNNGPICKETMVGIELEIKQIQIKNFDFDKIKKIEETENRQRMVSILLKSYYEYLRDKGLRLLQPFYNVVLLSVASELNKLNYVIEHNGGEIIKKVQKQLIFEVHCIVPVYQHAIFVKDLLRKTGGKTIPQVSFSKITMRLIDEDPFLNLLPRQINDEDESVQNKRILQIVNGVRSFKGMKIIEEKQEDDSSE</sequence>
<dbReference type="EMBL" id="JBDODL010001063">
    <property type="protein sequence ID" value="MES1921069.1"/>
    <property type="molecule type" value="Genomic_DNA"/>
</dbReference>
<evidence type="ECO:0000313" key="2">
    <source>
        <dbReference type="Proteomes" id="UP001439008"/>
    </source>
</evidence>
<evidence type="ECO:0000313" key="1">
    <source>
        <dbReference type="EMBL" id="MES1921069.1"/>
    </source>
</evidence>
<dbReference type="PANTHER" id="PTHR42908:SF3">
    <property type="entry name" value="ELONGATION FACTOR-LIKE GTPASE 1"/>
    <property type="match status" value="1"/>
</dbReference>
<dbReference type="Gene3D" id="3.30.70.240">
    <property type="match status" value="1"/>
</dbReference>
<dbReference type="Gene3D" id="3.30.230.10">
    <property type="match status" value="1"/>
</dbReference>